<keyword evidence="5" id="KW-1185">Reference proteome</keyword>
<reference evidence="4 5" key="1">
    <citation type="submission" date="2015-09" db="EMBL/GenBank/DDBJ databases">
        <title>Genome sequencing project for genomic taxonomy and phylogenomics of Bacillus-like bacteria.</title>
        <authorList>
            <person name="Liu B."/>
            <person name="Wang J."/>
            <person name="Zhu Y."/>
            <person name="Liu G."/>
            <person name="Chen Q."/>
            <person name="Chen Z."/>
            <person name="Lan J."/>
            <person name="Che J."/>
            <person name="Ge C."/>
            <person name="Shi H."/>
            <person name="Pan Z."/>
            <person name="Liu X."/>
        </authorList>
    </citation>
    <scope>NUCLEOTIDE SEQUENCE [LARGE SCALE GENOMIC DNA]</scope>
    <source>
        <strain evidence="4 5">LMG 18435</strain>
    </source>
</reference>
<dbReference type="GO" id="GO:0016787">
    <property type="term" value="F:hydrolase activity"/>
    <property type="evidence" value="ECO:0007669"/>
    <property type="project" value="UniProtKB-KW"/>
</dbReference>
<dbReference type="Gene3D" id="3.90.79.10">
    <property type="entry name" value="Nucleoside Triphosphate Pyrophosphohydrolase"/>
    <property type="match status" value="1"/>
</dbReference>
<comment type="cofactor">
    <cofactor evidence="1">
        <name>Mg(2+)</name>
        <dbReference type="ChEBI" id="CHEBI:18420"/>
    </cofactor>
</comment>
<feature type="domain" description="Nudix hydrolase" evidence="3">
    <location>
        <begin position="15"/>
        <end position="147"/>
    </location>
</feature>
<organism evidence="4 5">
    <name type="scientific">Heyndrickxia shackletonii</name>
    <dbReference type="NCBI Taxonomy" id="157838"/>
    <lineage>
        <taxon>Bacteria</taxon>
        <taxon>Bacillati</taxon>
        <taxon>Bacillota</taxon>
        <taxon>Bacilli</taxon>
        <taxon>Bacillales</taxon>
        <taxon>Bacillaceae</taxon>
        <taxon>Heyndrickxia</taxon>
    </lineage>
</organism>
<dbReference type="SUPFAM" id="SSF55811">
    <property type="entry name" value="Nudix"/>
    <property type="match status" value="1"/>
</dbReference>
<evidence type="ECO:0000259" key="3">
    <source>
        <dbReference type="PROSITE" id="PS51462"/>
    </source>
</evidence>
<evidence type="ECO:0000313" key="4">
    <source>
        <dbReference type="EMBL" id="KQL50715.1"/>
    </source>
</evidence>
<proteinExistence type="predicted"/>
<dbReference type="EMBL" id="LJJC01000015">
    <property type="protein sequence ID" value="KQL50715.1"/>
    <property type="molecule type" value="Genomic_DNA"/>
</dbReference>
<dbReference type="InterPro" id="IPR000086">
    <property type="entry name" value="NUDIX_hydrolase_dom"/>
</dbReference>
<keyword evidence="2" id="KW-0378">Hydrolase</keyword>
<comment type="caution">
    <text evidence="4">The sequence shown here is derived from an EMBL/GenBank/DDBJ whole genome shotgun (WGS) entry which is preliminary data.</text>
</comment>
<dbReference type="PANTHER" id="PTHR43046">
    <property type="entry name" value="GDP-MANNOSE MANNOSYL HYDROLASE"/>
    <property type="match status" value="1"/>
</dbReference>
<dbReference type="InterPro" id="IPR015797">
    <property type="entry name" value="NUDIX_hydrolase-like_dom_sf"/>
</dbReference>
<accession>A0A0Q3WSV7</accession>
<dbReference type="Proteomes" id="UP000051888">
    <property type="component" value="Unassembled WGS sequence"/>
</dbReference>
<dbReference type="PANTHER" id="PTHR43046:SF2">
    <property type="entry name" value="8-OXO-DGTP DIPHOSPHATASE-RELATED"/>
    <property type="match status" value="1"/>
</dbReference>
<dbReference type="Pfam" id="PF00293">
    <property type="entry name" value="NUDIX"/>
    <property type="match status" value="1"/>
</dbReference>
<sequence length="155" mass="17563">MDYCEDIRKMIGNSPLIVVRPCVAILNKQGEVLLTRNAGGTWNIPSGILQLNESVEECMARIVLEDIGVKLLKLKLLSVYSGKELINRVLESGDEYHPVAIVYLCTEYEGEINQNNHQEKEARFFHLNQLPEQIIPFIKNNISKIKSNLDIINGN</sequence>
<dbReference type="PROSITE" id="PS51462">
    <property type="entry name" value="NUDIX"/>
    <property type="match status" value="1"/>
</dbReference>
<evidence type="ECO:0000256" key="2">
    <source>
        <dbReference type="ARBA" id="ARBA00022801"/>
    </source>
</evidence>
<evidence type="ECO:0000256" key="1">
    <source>
        <dbReference type="ARBA" id="ARBA00001946"/>
    </source>
</evidence>
<evidence type="ECO:0000313" key="5">
    <source>
        <dbReference type="Proteomes" id="UP000051888"/>
    </source>
</evidence>
<protein>
    <submittedName>
        <fullName evidence="4">DNA mismatch repair protein MutT</fullName>
    </submittedName>
</protein>
<dbReference type="RefSeq" id="WP_055742322.1">
    <property type="nucleotide sequence ID" value="NZ_JAAIWL010000002.1"/>
</dbReference>
<dbReference type="PATRIC" id="fig|157838.3.peg.5307"/>
<gene>
    <name evidence="4" type="ORF">AN964_24115</name>
</gene>
<dbReference type="STRING" id="157838.AN964_24115"/>
<name>A0A0Q3WSV7_9BACI</name>
<dbReference type="AlphaFoldDB" id="A0A0Q3WSV7"/>
<dbReference type="OrthoDB" id="9787476at2"/>